<feature type="domain" description="PPM-type phosphatase" evidence="3">
    <location>
        <begin position="243"/>
        <end position="462"/>
    </location>
</feature>
<dbReference type="Pfam" id="PF07228">
    <property type="entry name" value="SpoIIE"/>
    <property type="match status" value="1"/>
</dbReference>
<dbReference type="InterPro" id="IPR052016">
    <property type="entry name" value="Bact_Sigma-Reg"/>
</dbReference>
<name>A0A1H9FQV5_9SPIR</name>
<evidence type="ECO:0000313" key="5">
    <source>
        <dbReference type="Proteomes" id="UP000182360"/>
    </source>
</evidence>
<dbReference type="AlphaFoldDB" id="A0A1H9FQV5"/>
<dbReference type="GO" id="GO:0016791">
    <property type="term" value="F:phosphatase activity"/>
    <property type="evidence" value="ECO:0007669"/>
    <property type="project" value="TreeGrafter"/>
</dbReference>
<keyword evidence="5" id="KW-1185">Reference proteome</keyword>
<dbReference type="OrthoDB" id="336577at2"/>
<dbReference type="PANTHER" id="PTHR43156:SF2">
    <property type="entry name" value="STAGE II SPORULATION PROTEIN E"/>
    <property type="match status" value="1"/>
</dbReference>
<accession>A0A1H9FQV5</accession>
<evidence type="ECO:0000256" key="2">
    <source>
        <dbReference type="SAM" id="Phobius"/>
    </source>
</evidence>
<protein>
    <submittedName>
        <fullName evidence="4">Serine phosphatase RsbU, regulator of sigma subunit</fullName>
    </submittedName>
</protein>
<keyword evidence="2" id="KW-1133">Transmembrane helix</keyword>
<feature type="transmembrane region" description="Helical" evidence="2">
    <location>
        <begin position="36"/>
        <end position="56"/>
    </location>
</feature>
<keyword evidence="2" id="KW-0812">Transmembrane</keyword>
<dbReference type="EMBL" id="FOFU01000004">
    <property type="protein sequence ID" value="SEQ40292.1"/>
    <property type="molecule type" value="Genomic_DNA"/>
</dbReference>
<reference evidence="4 5" key="1">
    <citation type="submission" date="2016-10" db="EMBL/GenBank/DDBJ databases">
        <authorList>
            <person name="de Groot N.N."/>
        </authorList>
    </citation>
    <scope>NUCLEOTIDE SEQUENCE [LARGE SCALE GENOMIC DNA]</scope>
    <source>
        <strain evidence="4 5">B25</strain>
    </source>
</reference>
<proteinExistence type="predicted"/>
<organism evidence="4 5">
    <name type="scientific">Treponema bryantii</name>
    <dbReference type="NCBI Taxonomy" id="163"/>
    <lineage>
        <taxon>Bacteria</taxon>
        <taxon>Pseudomonadati</taxon>
        <taxon>Spirochaetota</taxon>
        <taxon>Spirochaetia</taxon>
        <taxon>Spirochaetales</taxon>
        <taxon>Treponemataceae</taxon>
        <taxon>Treponema</taxon>
    </lineage>
</organism>
<dbReference type="InterPro" id="IPR001932">
    <property type="entry name" value="PPM-type_phosphatase-like_dom"/>
</dbReference>
<dbReference type="eggNOG" id="COG2208">
    <property type="taxonomic scope" value="Bacteria"/>
</dbReference>
<dbReference type="STRING" id="163.SAMN04487775_11117"/>
<dbReference type="SUPFAM" id="SSF81606">
    <property type="entry name" value="PP2C-like"/>
    <property type="match status" value="1"/>
</dbReference>
<dbReference type="PROSITE" id="PS51257">
    <property type="entry name" value="PROKAR_LIPOPROTEIN"/>
    <property type="match status" value="1"/>
</dbReference>
<dbReference type="SMART" id="SM00331">
    <property type="entry name" value="PP2C_SIG"/>
    <property type="match status" value="1"/>
</dbReference>
<keyword evidence="1" id="KW-0378">Hydrolase</keyword>
<dbReference type="PANTHER" id="PTHR43156">
    <property type="entry name" value="STAGE II SPORULATION PROTEIN E-RELATED"/>
    <property type="match status" value="1"/>
</dbReference>
<dbReference type="Proteomes" id="UP000182360">
    <property type="component" value="Unassembled WGS sequence"/>
</dbReference>
<evidence type="ECO:0000256" key="1">
    <source>
        <dbReference type="ARBA" id="ARBA00022801"/>
    </source>
</evidence>
<gene>
    <name evidence="4" type="ORF">SAMN04487977_104128</name>
</gene>
<dbReference type="InterPro" id="IPR036457">
    <property type="entry name" value="PPM-type-like_dom_sf"/>
</dbReference>
<feature type="transmembrane region" description="Helical" evidence="2">
    <location>
        <begin position="9"/>
        <end position="30"/>
    </location>
</feature>
<evidence type="ECO:0000313" key="4">
    <source>
        <dbReference type="EMBL" id="SEQ40292.1"/>
    </source>
</evidence>
<keyword evidence="2" id="KW-0472">Membrane</keyword>
<evidence type="ECO:0000259" key="3">
    <source>
        <dbReference type="SMART" id="SM00331"/>
    </source>
</evidence>
<sequence length="464" mass="52942">MYKTRKRAVLISINVLTIICFVASCLMLLPQKTTEGFSWITLLVAFIVFFATVFWGNRFRSFLLAKVRKDTLETGETVILNDFINRLRFCYSLDDFYVVIGDVLEKQGDCSVLLIDRTKNYILYNSPNRTSTSDTVRNKLDQHFTEQWPDGFYFFDRHIGVTTNYRKARGFFMCCDGYHLYVFCRYTRLFDLDVYKRLLEEYKRFVSRSRTITTLSEISATTKEWEQLAETQQSFLPQKIPNIPKLKIATYYRPLVNVSGDYFSILPIDASKTLLMLGDVSGKGLPAALIMGLVMNTVKIIEDKEDLVGVLHAIDKAIKGMHLQDKYTVLFLSIIDTEKMRIRYINASMSDPIILSPSPDGYRIKPLTSNASLIGILDVGDVNVAEKRLFRGDTILMATDGVSEVMDESGVELGDTDIYKKTLMAGAAKEPQQMVDDIVDLIMKYNGDKKLHDDVTMMIAKVGY</sequence>
<dbReference type="Gene3D" id="3.60.40.10">
    <property type="entry name" value="PPM-type phosphatase domain"/>
    <property type="match status" value="1"/>
</dbReference>